<evidence type="ECO:0000256" key="3">
    <source>
        <dbReference type="SAM" id="Phobius"/>
    </source>
</evidence>
<feature type="coiled-coil region" evidence="1">
    <location>
        <begin position="246"/>
        <end position="361"/>
    </location>
</feature>
<name>A0ABR0TWX4_AURPU</name>
<evidence type="ECO:0000256" key="1">
    <source>
        <dbReference type="SAM" id="Coils"/>
    </source>
</evidence>
<comment type="caution">
    <text evidence="4">The sequence shown here is derived from an EMBL/GenBank/DDBJ whole genome shotgun (WGS) entry which is preliminary data.</text>
</comment>
<organism evidence="4 5">
    <name type="scientific">Aureobasidium pullulans</name>
    <name type="common">Black yeast</name>
    <name type="synonym">Pullularia pullulans</name>
    <dbReference type="NCBI Taxonomy" id="5580"/>
    <lineage>
        <taxon>Eukaryota</taxon>
        <taxon>Fungi</taxon>
        <taxon>Dikarya</taxon>
        <taxon>Ascomycota</taxon>
        <taxon>Pezizomycotina</taxon>
        <taxon>Dothideomycetes</taxon>
        <taxon>Dothideomycetidae</taxon>
        <taxon>Dothideales</taxon>
        <taxon>Saccotheciaceae</taxon>
        <taxon>Aureobasidium</taxon>
    </lineage>
</organism>
<keyword evidence="3" id="KW-1133">Transmembrane helix</keyword>
<feature type="transmembrane region" description="Helical" evidence="3">
    <location>
        <begin position="113"/>
        <end position="134"/>
    </location>
</feature>
<feature type="region of interest" description="Disordered" evidence="2">
    <location>
        <begin position="406"/>
        <end position="449"/>
    </location>
</feature>
<evidence type="ECO:0000313" key="5">
    <source>
        <dbReference type="Proteomes" id="UP001341245"/>
    </source>
</evidence>
<feature type="compositionally biased region" description="Low complexity" evidence="2">
    <location>
        <begin position="406"/>
        <end position="420"/>
    </location>
</feature>
<accession>A0ABR0TWX4</accession>
<feature type="transmembrane region" description="Helical" evidence="3">
    <location>
        <begin position="48"/>
        <end position="67"/>
    </location>
</feature>
<gene>
    <name evidence="4" type="ORF">QM012_000339</name>
</gene>
<sequence length="449" mass="49006">MFSFAAIITLIMGATTFLNDNFHAALKFTSWTQRLLAAPPKAHFQESVTVMIPISFTTTVTSAAQAFTSTMAPPGDELTIYQNTLPSASFSFFAALKKIICALYALLRLPTDAATLVSAFFFASLLLALIFCFFNTSPPAMKPEDLIYLEAQVITKDELIQQLRTSYAANTADLLRRLQVQKDEADKRLSAASAQHRSALATKDQQICALRHDLAFADLREEQARFNASDEVIKLHLETGHLHLELVRLRRRLDAQEELVARADEAQEKAKVAEERALGAAQEALEANQKVETAEKAHKEYLVGERARAQAAIDEVKAKVEKAKNDLRVEEYKVQGRDQELKALKKEMKELTARVAEGAAAHVQTPTILQCVSSASRAQEMRDRIQAAVPVASGALPTPDLAPAAVAPSVAAPGPSAPAGQPKVRPSHGSRSTVGFAPIRWGVNSKRKA</sequence>
<evidence type="ECO:0000256" key="2">
    <source>
        <dbReference type="SAM" id="MobiDB-lite"/>
    </source>
</evidence>
<proteinExistence type="predicted"/>
<keyword evidence="5" id="KW-1185">Reference proteome</keyword>
<keyword evidence="3" id="KW-0812">Transmembrane</keyword>
<feature type="transmembrane region" description="Helical" evidence="3">
    <location>
        <begin position="88"/>
        <end position="107"/>
    </location>
</feature>
<keyword evidence="3" id="KW-0472">Membrane</keyword>
<protein>
    <submittedName>
        <fullName evidence="4">Uncharacterized protein</fullName>
    </submittedName>
</protein>
<evidence type="ECO:0000313" key="4">
    <source>
        <dbReference type="EMBL" id="KAK6008436.1"/>
    </source>
</evidence>
<keyword evidence="1" id="KW-0175">Coiled coil</keyword>
<dbReference type="EMBL" id="JASGXD010000001">
    <property type="protein sequence ID" value="KAK6008436.1"/>
    <property type="molecule type" value="Genomic_DNA"/>
</dbReference>
<dbReference type="Proteomes" id="UP001341245">
    <property type="component" value="Unassembled WGS sequence"/>
</dbReference>
<feature type="coiled-coil region" evidence="1">
    <location>
        <begin position="168"/>
        <end position="195"/>
    </location>
</feature>
<reference evidence="4 5" key="1">
    <citation type="submission" date="2023-11" db="EMBL/GenBank/DDBJ databases">
        <title>Draft genome sequence and annotation of the polyextremotolerant black yeast-like fungus Aureobasidium pullulans NRRL 62042.</title>
        <authorList>
            <person name="Dielentheis-Frenken M.R.E."/>
            <person name="Wibberg D."/>
            <person name="Blank L.M."/>
            <person name="Tiso T."/>
        </authorList>
    </citation>
    <scope>NUCLEOTIDE SEQUENCE [LARGE SCALE GENOMIC DNA]</scope>
    <source>
        <strain evidence="4 5">NRRL 62042</strain>
    </source>
</reference>